<dbReference type="STRING" id="1229664.N4U2S4"/>
<evidence type="ECO:0000259" key="10">
    <source>
        <dbReference type="Pfam" id="PF13844"/>
    </source>
</evidence>
<dbReference type="SUPFAM" id="SSF48452">
    <property type="entry name" value="TPR-like"/>
    <property type="match status" value="1"/>
</dbReference>
<dbReference type="Gene3D" id="3.40.50.2000">
    <property type="entry name" value="Glycogen Phosphorylase B"/>
    <property type="match status" value="1"/>
</dbReference>
<comment type="pathway">
    <text evidence="1">Protein modification; protein glycosylation.</text>
</comment>
<dbReference type="GO" id="GO:0097363">
    <property type="term" value="F:protein O-acetylglucosaminyltransferase activity"/>
    <property type="evidence" value="ECO:0007669"/>
    <property type="project" value="UniProtKB-EC"/>
</dbReference>
<feature type="repeat" description="TPR" evidence="8">
    <location>
        <begin position="696"/>
        <end position="729"/>
    </location>
</feature>
<dbReference type="Gene3D" id="1.25.40.10">
    <property type="entry name" value="Tetratricopeptide repeat domain"/>
    <property type="match status" value="3"/>
</dbReference>
<organism evidence="11 12">
    <name type="scientific">Fusarium oxysporum f. sp. cubense (strain race 1)</name>
    <name type="common">Panama disease fungus</name>
    <dbReference type="NCBI Taxonomy" id="1229664"/>
    <lineage>
        <taxon>Eukaryota</taxon>
        <taxon>Fungi</taxon>
        <taxon>Dikarya</taxon>
        <taxon>Ascomycota</taxon>
        <taxon>Pezizomycotina</taxon>
        <taxon>Sordariomycetes</taxon>
        <taxon>Hypocreomycetidae</taxon>
        <taxon>Hypocreales</taxon>
        <taxon>Nectriaceae</taxon>
        <taxon>Fusarium</taxon>
        <taxon>Fusarium oxysporum species complex</taxon>
    </lineage>
</organism>
<evidence type="ECO:0000256" key="5">
    <source>
        <dbReference type="ARBA" id="ARBA00022679"/>
    </source>
</evidence>
<evidence type="ECO:0000256" key="8">
    <source>
        <dbReference type="PROSITE-ProRule" id="PRU00339"/>
    </source>
</evidence>
<keyword evidence="7 8" id="KW-0802">TPR repeat</keyword>
<accession>N4U2S4</accession>
<dbReference type="Proteomes" id="UP000016928">
    <property type="component" value="Unassembled WGS sequence"/>
</dbReference>
<dbReference type="SMART" id="SM00028">
    <property type="entry name" value="TPR"/>
    <property type="match status" value="5"/>
</dbReference>
<dbReference type="PROSITE" id="PS50005">
    <property type="entry name" value="TPR"/>
    <property type="match status" value="1"/>
</dbReference>
<reference evidence="12" key="1">
    <citation type="submission" date="2012-09" db="EMBL/GenBank/DDBJ databases">
        <title>Genome sequencing and comparative transcriptomics of race 1 and race 4 of banana pathogen: Fusarium oxysporum f. sp. cubense.</title>
        <authorList>
            <person name="Fang X."/>
            <person name="Huang J."/>
        </authorList>
    </citation>
    <scope>NUCLEOTIDE SEQUENCE [LARGE SCALE GENOMIC DNA]</scope>
    <source>
        <strain evidence="12">race 1</strain>
    </source>
</reference>
<dbReference type="PANTHER" id="PTHR44998">
    <property type="match status" value="1"/>
</dbReference>
<feature type="domain" description="O-GlcNAc transferase C-terminal" evidence="10">
    <location>
        <begin position="1086"/>
        <end position="1290"/>
    </location>
</feature>
<reference evidence="12" key="2">
    <citation type="journal article" date="2014" name="PLoS ONE">
        <title>Genome and Transcriptome Analysis of the Fungal Pathogen Fusarium oxysporum f. sp. cubense Causing Banana Vascular Wilt Disease.</title>
        <authorList>
            <person name="Guo L."/>
            <person name="Han L."/>
            <person name="Yang L."/>
            <person name="Zeng H."/>
            <person name="Fan D."/>
            <person name="Zhu Y."/>
            <person name="Feng Y."/>
            <person name="Wang G."/>
            <person name="Peng C."/>
            <person name="Jiang X."/>
            <person name="Zhou D."/>
            <person name="Ni P."/>
            <person name="Liang C."/>
            <person name="Liu L."/>
            <person name="Wang J."/>
            <person name="Mao C."/>
            <person name="Fang X."/>
            <person name="Peng M."/>
            <person name="Huang J."/>
        </authorList>
    </citation>
    <scope>NUCLEOTIDE SEQUENCE [LARGE SCALE GENOMIC DNA]</scope>
    <source>
        <strain evidence="12">race 1</strain>
    </source>
</reference>
<evidence type="ECO:0000256" key="4">
    <source>
        <dbReference type="ARBA" id="ARBA00022676"/>
    </source>
</evidence>
<feature type="compositionally biased region" description="Polar residues" evidence="9">
    <location>
        <begin position="14"/>
        <end position="24"/>
    </location>
</feature>
<evidence type="ECO:0000313" key="11">
    <source>
        <dbReference type="EMBL" id="ENH63056.1"/>
    </source>
</evidence>
<keyword evidence="6" id="KW-0677">Repeat</keyword>
<evidence type="ECO:0000313" key="12">
    <source>
        <dbReference type="Proteomes" id="UP000016928"/>
    </source>
</evidence>
<evidence type="ECO:0000256" key="2">
    <source>
        <dbReference type="ARBA" id="ARBA00005386"/>
    </source>
</evidence>
<dbReference type="Pfam" id="PF13181">
    <property type="entry name" value="TPR_8"/>
    <property type="match status" value="2"/>
</dbReference>
<dbReference type="OMA" id="QSCAIDE"/>
<feature type="region of interest" description="Disordered" evidence="9">
    <location>
        <begin position="1"/>
        <end position="24"/>
    </location>
</feature>
<evidence type="ECO:0000256" key="7">
    <source>
        <dbReference type="ARBA" id="ARBA00022803"/>
    </source>
</evidence>
<sequence>MLPLLQMSPHAVTPPQSNLDTLSTFPNNDAATFNDHHPRNVPAPYQQSFAIRTSRPHRHTIPYGSALYPPRQEHHLRRKTPNGTVDAGYDGSPSLFSHGPPPSKHLVLPRSATATAFPLTGPPIRQSHYNGGIDYRRPSSVGNTGLSDDLQARPGSSTWAYGSDTALHHGALPTNHYGLHQAEGQYIPQGQPEAPGVFPNLYQPIIRAHEYNVRAFCPPPIVMNESLPFGQPGMHTPWNYHGRPGLVSARHVQPQDLRSFQQHCGSDLARRSSFASGFDSETQHHPGFDSGMYTQSYLRPPHVSSQQGFREKVLLQAHRVYVDLLAYAQTIRKPQTSKGAAGHNTSPRLLVYPKPPKPSLRISEAALGQDTTLFKSSSENDSYQDFQSRGHVVPYFQGPYNSYSSTGNSTLFAAAKSILDMLSSLCEQSTWSWIDGIMLGGCLHYGLDQYQEALEWFSRITALDSSHVEAITNKAATLYCLGRQDEAEKHWIRAVEVQPSYLEAVEHLVGLLYKKRSKEAVEIIDHVQRALRVSPAQNQQAGPHDQLVKPPGFASSGYAIHGKENGRVLALIHAKGTMLYSLKDVNRASEAFEEAVLISESPSTANNVGILLAGVQQIASNPPTPNVDVPAHSSIPGIVPGSGLALALAYYHYGLRLDPKHVHLHTNLGSLLKDIGQLDLAIQMYEQAVACDGTFDIALTNLANAVKDRGRINDAITYYKRAVSSNPEFAEAVCGLSTALNSVCDWRGRGGVILKAGKYDRWHVDDKGLLIDARSFGHDSGLVKRVVRIINRQLSDASHWGQGVLDEKKIASFARQIKDLGLVTSFDPEQALRGWSNKPWEGSRVILISQRNGIRISCSTLRLPWLPSTVYPPPPPPNPHLNIGYVSSDFNNHPLAHLMQSVFGFHNPSRARAICYAITASDRSVHRQQIEREAPVFRDVSSWPADKLVEQIIKDEIHILVNLNGYTRGARNEIFAARPAPVQMSFMGFAGTLGAEWCDYILADSTAIPPETLRPWRGNFKITDVFKDDTEGEEEDWMYSENIIYCRDTFFCCDHAQSCDASERSVTWEQEQRRRWKMRKELFPALSDDTIIMGNFNQLYKIEPTTFRTWLRILAQVPKAVIWLLRFPELGEANLRRTAKAWAGEEVASRLIFTDVAPKSQHISRARVCDLFLDTPECNAHTTAADVLWSSTPLLTLPRYPYKMCSRMAASILKGALPKSNEGQEAAAELIAASEEEYEQRAVELATGLSYTMSADGYGQGDGRLADIRKLLWESKWHCGLFDTKRWVNDVETAYEQAWQRWVAGEGGDIYL</sequence>
<dbReference type="InterPro" id="IPR029489">
    <property type="entry name" value="OGT/SEC/SPY_C"/>
</dbReference>
<keyword evidence="5 11" id="KW-0808">Transferase</keyword>
<dbReference type="FunFam" id="3.40.50.2000:FF:000110">
    <property type="entry name" value="UDP-N-acetylglucosaminyltransferase protein"/>
    <property type="match status" value="1"/>
</dbReference>
<dbReference type="Pfam" id="PF13844">
    <property type="entry name" value="Glyco_transf_41"/>
    <property type="match status" value="2"/>
</dbReference>
<dbReference type="GO" id="GO:0006493">
    <property type="term" value="P:protein O-linked glycosylation"/>
    <property type="evidence" value="ECO:0007669"/>
    <property type="project" value="TreeGrafter"/>
</dbReference>
<comment type="similarity">
    <text evidence="2">Belongs to the glycosyltransferase 41 family. O-GlcNAc transferase subfamily.</text>
</comment>
<evidence type="ECO:0000256" key="9">
    <source>
        <dbReference type="SAM" id="MobiDB-lite"/>
    </source>
</evidence>
<dbReference type="FunFam" id="3.40.50.11380:FF:000004">
    <property type="entry name" value="UDP-N-acetylglucosaminyltransferase (AFU_orthologue AFUA_1G03380)"/>
    <property type="match status" value="1"/>
</dbReference>
<evidence type="ECO:0000256" key="6">
    <source>
        <dbReference type="ARBA" id="ARBA00022737"/>
    </source>
</evidence>
<dbReference type="EC" id="2.4.1.255" evidence="3"/>
<dbReference type="HOGENOM" id="CLU_001721_0_0_1"/>
<dbReference type="Gene3D" id="3.40.50.11380">
    <property type="match status" value="1"/>
</dbReference>
<dbReference type="FunFam" id="1.25.40.10:FF:000552">
    <property type="entry name" value="UDP-N-acetylglucosaminyltransferase (AFU_orthologue AFUA_1G03380)"/>
    <property type="match status" value="1"/>
</dbReference>
<dbReference type="EMBL" id="KB731256">
    <property type="protein sequence ID" value="ENH63056.1"/>
    <property type="molecule type" value="Genomic_DNA"/>
</dbReference>
<dbReference type="PANTHER" id="PTHR44998:SF1">
    <property type="entry name" value="UDP-N-ACETYLGLUCOSAMINE--PEPTIDE N-ACETYLGLUCOSAMINYLTRANSFERASE 110 KDA SUBUNIT"/>
    <property type="match status" value="1"/>
</dbReference>
<evidence type="ECO:0000256" key="3">
    <source>
        <dbReference type="ARBA" id="ARBA00011970"/>
    </source>
</evidence>
<proteinExistence type="inferred from homology"/>
<name>N4U2S4_FUSC1</name>
<dbReference type="VEuPathDB" id="FungiDB:FOC1_g10006669"/>
<dbReference type="InterPro" id="IPR011990">
    <property type="entry name" value="TPR-like_helical_dom_sf"/>
</dbReference>
<dbReference type="InterPro" id="IPR019734">
    <property type="entry name" value="TPR_rpt"/>
</dbReference>
<dbReference type="OrthoDB" id="421121at2759"/>
<evidence type="ECO:0000256" key="1">
    <source>
        <dbReference type="ARBA" id="ARBA00004922"/>
    </source>
</evidence>
<gene>
    <name evidence="11" type="ORF">FOC1_g10006669</name>
</gene>
<keyword evidence="4 11" id="KW-0328">Glycosyltransferase</keyword>
<protein>
    <recommendedName>
        <fullName evidence="3">protein O-GlcNAc transferase</fullName>
        <ecNumber evidence="3">2.4.1.255</ecNumber>
    </recommendedName>
</protein>
<feature type="domain" description="O-GlcNAc transferase C-terminal" evidence="10">
    <location>
        <begin position="878"/>
        <end position="1058"/>
    </location>
</feature>